<feature type="compositionally biased region" description="Low complexity" evidence="1">
    <location>
        <begin position="250"/>
        <end position="262"/>
    </location>
</feature>
<protein>
    <submittedName>
        <fullName evidence="2">Uncharacterized protein</fullName>
    </submittedName>
</protein>
<comment type="caution">
    <text evidence="2">The sequence shown here is derived from an EMBL/GenBank/DDBJ whole genome shotgun (WGS) entry which is preliminary data.</text>
</comment>
<feature type="compositionally biased region" description="Basic and acidic residues" evidence="1">
    <location>
        <begin position="1"/>
        <end position="15"/>
    </location>
</feature>
<reference evidence="2" key="1">
    <citation type="journal article" date="2022" name="bioRxiv">
        <title>Sequencing and chromosome-scale assembly of the giantPleurodeles waltlgenome.</title>
        <authorList>
            <person name="Brown T."/>
            <person name="Elewa A."/>
            <person name="Iarovenko S."/>
            <person name="Subramanian E."/>
            <person name="Araus A.J."/>
            <person name="Petzold A."/>
            <person name="Susuki M."/>
            <person name="Suzuki K.-i.T."/>
            <person name="Hayashi T."/>
            <person name="Toyoda A."/>
            <person name="Oliveira C."/>
            <person name="Osipova E."/>
            <person name="Leigh N.D."/>
            <person name="Simon A."/>
            <person name="Yun M.H."/>
        </authorList>
    </citation>
    <scope>NUCLEOTIDE SEQUENCE</scope>
    <source>
        <strain evidence="2">20211129_DDA</strain>
        <tissue evidence="2">Liver</tissue>
    </source>
</reference>
<proteinExistence type="predicted"/>
<evidence type="ECO:0000313" key="2">
    <source>
        <dbReference type="EMBL" id="KAJ1215097.1"/>
    </source>
</evidence>
<keyword evidence="3" id="KW-1185">Reference proteome</keyword>
<sequence length="307" mass="33534">MGGWEGKKEHGEGAGRKGKNQHGDAVVGEAEATWRRGGRERQEQHREGAGGRGGSNTEKGRAGEAEAKQRRGGQERQKQHREWGGWCRSNTRKALGTPGSLMLASLWSGSCHWECGPCGLAAQSYCYVYDEPGVRASQNQEGDENYYFEETHTGSFEQDLVQALDADVHQTVNDALAKATTPLKHHLYGFVQQQTWLPPAGALSEGSTNLPSKQFHSEAFEKFAASLANEHPYSMPAEPHAEELSDDSDASSSRGSSKGDLGPSRKRKAKTHHTSNTKQAKLLTFEPGEIIHPDLQLGSLLLKSLTM</sequence>
<accession>A0AAV7WQA3</accession>
<feature type="region of interest" description="Disordered" evidence="1">
    <location>
        <begin position="233"/>
        <end position="281"/>
    </location>
</feature>
<evidence type="ECO:0000313" key="3">
    <source>
        <dbReference type="Proteomes" id="UP001066276"/>
    </source>
</evidence>
<dbReference type="AlphaFoldDB" id="A0AAV7WQA3"/>
<dbReference type="Proteomes" id="UP001066276">
    <property type="component" value="Chromosome 1_1"/>
</dbReference>
<feature type="compositionally biased region" description="Basic and acidic residues" evidence="1">
    <location>
        <begin position="58"/>
        <end position="83"/>
    </location>
</feature>
<feature type="compositionally biased region" description="Basic residues" evidence="1">
    <location>
        <begin position="264"/>
        <end position="275"/>
    </location>
</feature>
<gene>
    <name evidence="2" type="ORF">NDU88_002707</name>
</gene>
<name>A0AAV7WQA3_PLEWA</name>
<organism evidence="2 3">
    <name type="scientific">Pleurodeles waltl</name>
    <name type="common">Iberian ribbed newt</name>
    <dbReference type="NCBI Taxonomy" id="8319"/>
    <lineage>
        <taxon>Eukaryota</taxon>
        <taxon>Metazoa</taxon>
        <taxon>Chordata</taxon>
        <taxon>Craniata</taxon>
        <taxon>Vertebrata</taxon>
        <taxon>Euteleostomi</taxon>
        <taxon>Amphibia</taxon>
        <taxon>Batrachia</taxon>
        <taxon>Caudata</taxon>
        <taxon>Salamandroidea</taxon>
        <taxon>Salamandridae</taxon>
        <taxon>Pleurodelinae</taxon>
        <taxon>Pleurodeles</taxon>
    </lineage>
</organism>
<dbReference type="EMBL" id="JANPWB010000001">
    <property type="protein sequence ID" value="KAJ1215097.1"/>
    <property type="molecule type" value="Genomic_DNA"/>
</dbReference>
<feature type="region of interest" description="Disordered" evidence="1">
    <location>
        <begin position="1"/>
        <end position="85"/>
    </location>
</feature>
<feature type="compositionally biased region" description="Basic and acidic residues" evidence="1">
    <location>
        <begin position="32"/>
        <end position="49"/>
    </location>
</feature>
<evidence type="ECO:0000256" key="1">
    <source>
        <dbReference type="SAM" id="MobiDB-lite"/>
    </source>
</evidence>